<protein>
    <recommendedName>
        <fullName evidence="5">Chemotaxis protein methyltransferase</fullName>
        <ecNumber evidence="5">2.1.1.80</ecNumber>
    </recommendedName>
</protein>
<feature type="binding site" evidence="6">
    <location>
        <position position="141"/>
    </location>
    <ligand>
        <name>S-adenosyl-L-methionine</name>
        <dbReference type="ChEBI" id="CHEBI:59789"/>
    </ligand>
</feature>
<keyword evidence="3 5" id="KW-0808">Transferase</keyword>
<feature type="binding site" evidence="6">
    <location>
        <position position="77"/>
    </location>
    <ligand>
        <name>S-adenosyl-L-methionine</name>
        <dbReference type="ChEBI" id="CHEBI:59789"/>
    </ligand>
</feature>
<comment type="catalytic activity">
    <reaction evidence="1 5">
        <text>L-glutamyl-[protein] + S-adenosyl-L-methionine = [protein]-L-glutamate 5-O-methyl ester + S-adenosyl-L-homocysteine</text>
        <dbReference type="Rhea" id="RHEA:24452"/>
        <dbReference type="Rhea" id="RHEA-COMP:10208"/>
        <dbReference type="Rhea" id="RHEA-COMP:10311"/>
        <dbReference type="ChEBI" id="CHEBI:29973"/>
        <dbReference type="ChEBI" id="CHEBI:57856"/>
        <dbReference type="ChEBI" id="CHEBI:59789"/>
        <dbReference type="ChEBI" id="CHEBI:82795"/>
        <dbReference type="EC" id="2.1.1.80"/>
    </reaction>
</comment>
<evidence type="ECO:0000259" key="8">
    <source>
        <dbReference type="PROSITE" id="PS50123"/>
    </source>
</evidence>
<feature type="binding site" evidence="6">
    <location>
        <position position="115"/>
    </location>
    <ligand>
        <name>S-adenosyl-L-methionine</name>
        <dbReference type="ChEBI" id="CHEBI:59789"/>
    </ligand>
</feature>
<evidence type="ECO:0000256" key="1">
    <source>
        <dbReference type="ARBA" id="ARBA00001541"/>
    </source>
</evidence>
<keyword evidence="10" id="KW-1185">Reference proteome</keyword>
<dbReference type="PANTHER" id="PTHR24422:SF21">
    <property type="entry name" value="CHEMOTAXIS PROTEIN METHYLTRANSFERASE 1"/>
    <property type="match status" value="1"/>
</dbReference>
<comment type="function">
    <text evidence="5">Methylation of the membrane-bound methyl-accepting chemotaxis proteins (MCP) to form gamma-glutamyl methyl ester residues in MCP.</text>
</comment>
<dbReference type="Gene3D" id="3.40.50.150">
    <property type="entry name" value="Vaccinia Virus protein VP39"/>
    <property type="match status" value="1"/>
</dbReference>
<feature type="binding site" evidence="6">
    <location>
        <begin position="196"/>
        <end position="197"/>
    </location>
    <ligand>
        <name>S-adenosyl-L-methionine</name>
        <dbReference type="ChEBI" id="CHEBI:59789"/>
    </ligand>
</feature>
<evidence type="ECO:0000256" key="3">
    <source>
        <dbReference type="ARBA" id="ARBA00022679"/>
    </source>
</evidence>
<comment type="caution">
    <text evidence="9">The sequence shown here is derived from an EMBL/GenBank/DDBJ whole genome shotgun (WGS) entry which is preliminary data.</text>
</comment>
<dbReference type="PRINTS" id="PR00996">
    <property type="entry name" value="CHERMTFRASE"/>
</dbReference>
<dbReference type="InterPro" id="IPR029063">
    <property type="entry name" value="SAM-dependent_MTases_sf"/>
</dbReference>
<dbReference type="AlphaFoldDB" id="A0A154VFC2"/>
<dbReference type="Pfam" id="PF01739">
    <property type="entry name" value="CheR"/>
    <property type="match status" value="1"/>
</dbReference>
<feature type="binding site" evidence="6">
    <location>
        <position position="73"/>
    </location>
    <ligand>
        <name>S-adenosyl-L-methionine</name>
        <dbReference type="ChEBI" id="CHEBI:59789"/>
    </ligand>
</feature>
<dbReference type="Pfam" id="PF03705">
    <property type="entry name" value="CheR_N"/>
    <property type="match status" value="1"/>
</dbReference>
<gene>
    <name evidence="9" type="ORF">AUP43_14345</name>
</gene>
<feature type="domain" description="CheR-type methyltransferase" evidence="8">
    <location>
        <begin position="1"/>
        <end position="257"/>
    </location>
</feature>
<dbReference type="InterPro" id="IPR050903">
    <property type="entry name" value="Bact_Chemotaxis_MeTrfase"/>
</dbReference>
<accession>A0A154VFC2</accession>
<organism evidence="9 10">
    <name type="scientific">Oceanibaculum pacificum</name>
    <dbReference type="NCBI Taxonomy" id="580166"/>
    <lineage>
        <taxon>Bacteria</taxon>
        <taxon>Pseudomonadati</taxon>
        <taxon>Pseudomonadota</taxon>
        <taxon>Alphaproteobacteria</taxon>
        <taxon>Rhodospirillales</taxon>
        <taxon>Oceanibaculaceae</taxon>
        <taxon>Oceanibaculum</taxon>
    </lineage>
</organism>
<dbReference type="InterPro" id="IPR036804">
    <property type="entry name" value="CheR_N_sf"/>
</dbReference>
<dbReference type="SMART" id="SM00138">
    <property type="entry name" value="MeTrc"/>
    <property type="match status" value="1"/>
</dbReference>
<dbReference type="GO" id="GO:0008983">
    <property type="term" value="F:protein-glutamate O-methyltransferase activity"/>
    <property type="evidence" value="ECO:0007669"/>
    <property type="project" value="UniProtKB-EC"/>
</dbReference>
<dbReference type="RefSeq" id="WP_067559976.1">
    <property type="nucleotide sequence ID" value="NZ_LPXN01000164.1"/>
</dbReference>
<dbReference type="Gene3D" id="1.10.155.10">
    <property type="entry name" value="Chemotaxis receptor methyltransferase CheR, N-terminal domain"/>
    <property type="match status" value="1"/>
</dbReference>
<proteinExistence type="predicted"/>
<sequence length="297" mass="33520">MKPEDFTLLANLVKDQSGLVLTQDKIYLLESRLLPVARSFSLKSLEELVQAIRMRHDSQISKAVVEAMTTNESLFFRDMKPFDQLKRVVLPRLMEKRQAGRRIRIWSAACSSGQEPYSIAMMLKEETALSAGWKFEIVATDLSIAMVERAKAGVYSQFEVQRGLPINYLVKYFKQDGDKWRIDAGLRENIQFRPYNLLHDLSPLGQFDVVFCRNVLIYFDQPTKGKVLEAIAKRMPADGILYLGGAETVLGISDRFQPVPGERGLYMLTDAATGATRPAPPEPPKPLPPFPARTVAR</sequence>
<dbReference type="EC" id="2.1.1.80" evidence="5"/>
<evidence type="ECO:0000313" key="9">
    <source>
        <dbReference type="EMBL" id="KZD00062.1"/>
    </source>
</evidence>
<dbReference type="InterPro" id="IPR000780">
    <property type="entry name" value="CheR_MeTrfase"/>
</dbReference>
<dbReference type="Proteomes" id="UP000076400">
    <property type="component" value="Unassembled WGS sequence"/>
</dbReference>
<evidence type="ECO:0000256" key="4">
    <source>
        <dbReference type="ARBA" id="ARBA00022691"/>
    </source>
</evidence>
<feature type="binding site" evidence="6">
    <location>
        <begin position="213"/>
        <end position="214"/>
    </location>
    <ligand>
        <name>S-adenosyl-L-methionine</name>
        <dbReference type="ChEBI" id="CHEBI:59789"/>
    </ligand>
</feature>
<evidence type="ECO:0000313" key="10">
    <source>
        <dbReference type="Proteomes" id="UP000076400"/>
    </source>
</evidence>
<keyword evidence="4 5" id="KW-0949">S-adenosyl-L-methionine</keyword>
<name>A0A154VFC2_9PROT</name>
<dbReference type="STRING" id="580166.AUP43_14345"/>
<dbReference type="InterPro" id="IPR026024">
    <property type="entry name" value="Chemotaxis_MeTrfase_CheR"/>
</dbReference>
<feature type="region of interest" description="Disordered" evidence="7">
    <location>
        <begin position="273"/>
        <end position="297"/>
    </location>
</feature>
<dbReference type="SUPFAM" id="SSF53335">
    <property type="entry name" value="S-adenosyl-L-methionine-dependent methyltransferases"/>
    <property type="match status" value="1"/>
</dbReference>
<dbReference type="InterPro" id="IPR022641">
    <property type="entry name" value="CheR_N"/>
</dbReference>
<dbReference type="PANTHER" id="PTHR24422">
    <property type="entry name" value="CHEMOTAXIS PROTEIN METHYLTRANSFERASE"/>
    <property type="match status" value="1"/>
</dbReference>
<dbReference type="SUPFAM" id="SSF47757">
    <property type="entry name" value="Chemotaxis receptor methyltransferase CheR, N-terminal domain"/>
    <property type="match status" value="1"/>
</dbReference>
<keyword evidence="2 5" id="KW-0489">Methyltransferase</keyword>
<evidence type="ECO:0000256" key="6">
    <source>
        <dbReference type="PIRSR" id="PIRSR000410-1"/>
    </source>
</evidence>
<reference evidence="9 10" key="1">
    <citation type="submission" date="2015-12" db="EMBL/GenBank/DDBJ databases">
        <title>Genome sequence of Oceanibaculum pacificum MCCC 1A02656.</title>
        <authorList>
            <person name="Lu L."/>
            <person name="Lai Q."/>
            <person name="Shao Z."/>
            <person name="Qian P."/>
        </authorList>
    </citation>
    <scope>NUCLEOTIDE SEQUENCE [LARGE SCALE GENOMIC DNA]</scope>
    <source>
        <strain evidence="9 10">MCCC 1A02656</strain>
    </source>
</reference>
<dbReference type="PROSITE" id="PS50123">
    <property type="entry name" value="CHER"/>
    <property type="match status" value="1"/>
</dbReference>
<dbReference type="InterPro" id="IPR022642">
    <property type="entry name" value="CheR_C"/>
</dbReference>
<evidence type="ECO:0000256" key="7">
    <source>
        <dbReference type="SAM" id="MobiDB-lite"/>
    </source>
</evidence>
<dbReference type="GO" id="GO:0032259">
    <property type="term" value="P:methylation"/>
    <property type="evidence" value="ECO:0007669"/>
    <property type="project" value="UniProtKB-KW"/>
</dbReference>
<feature type="binding site" evidence="6">
    <location>
        <position position="71"/>
    </location>
    <ligand>
        <name>S-adenosyl-L-methionine</name>
        <dbReference type="ChEBI" id="CHEBI:59789"/>
    </ligand>
</feature>
<dbReference type="EMBL" id="LPXN01000164">
    <property type="protein sequence ID" value="KZD00062.1"/>
    <property type="molecule type" value="Genomic_DNA"/>
</dbReference>
<dbReference type="PIRSF" id="PIRSF000410">
    <property type="entry name" value="CheR"/>
    <property type="match status" value="1"/>
</dbReference>
<evidence type="ECO:0000256" key="5">
    <source>
        <dbReference type="PIRNR" id="PIRNR000410"/>
    </source>
</evidence>
<dbReference type="OrthoDB" id="9816309at2"/>
<feature type="compositionally biased region" description="Pro residues" evidence="7">
    <location>
        <begin position="278"/>
        <end position="291"/>
    </location>
</feature>
<evidence type="ECO:0000256" key="2">
    <source>
        <dbReference type="ARBA" id="ARBA00022603"/>
    </source>
</evidence>